<proteinExistence type="predicted"/>
<evidence type="ECO:0000313" key="2">
    <source>
        <dbReference type="EMBL" id="CAD6448278.1"/>
    </source>
</evidence>
<dbReference type="PANTHER" id="PTHR36848:SF2">
    <property type="entry name" value="SECRETED PROTEIN"/>
    <property type="match status" value="1"/>
</dbReference>
<reference evidence="2" key="1">
    <citation type="submission" date="2020-10" db="EMBL/GenBank/DDBJ databases">
        <authorList>
            <person name="Kusch S."/>
        </authorList>
    </citation>
    <scope>NUCLEOTIDE SEQUENCE</scope>
    <source>
        <strain evidence="2">SwB9</strain>
    </source>
</reference>
<dbReference type="InterPro" id="IPR053161">
    <property type="entry name" value="Ulvan_degrading_GH"/>
</dbReference>
<comment type="caution">
    <text evidence="2">The sequence shown here is derived from an EMBL/GenBank/DDBJ whole genome shotgun (WGS) entry which is preliminary data.</text>
</comment>
<keyword evidence="3" id="KW-1185">Reference proteome</keyword>
<dbReference type="Gene3D" id="3.40.50.880">
    <property type="match status" value="1"/>
</dbReference>
<accession>A0A8H2W1F7</accession>
<feature type="compositionally biased region" description="Polar residues" evidence="1">
    <location>
        <begin position="17"/>
        <end position="33"/>
    </location>
</feature>
<dbReference type="AlphaFoldDB" id="A0A8H2W1F7"/>
<dbReference type="EMBL" id="CAJHIA010000030">
    <property type="protein sequence ID" value="CAD6448278.1"/>
    <property type="molecule type" value="Genomic_DNA"/>
</dbReference>
<evidence type="ECO:0000313" key="3">
    <source>
        <dbReference type="Proteomes" id="UP000624404"/>
    </source>
</evidence>
<feature type="region of interest" description="Disordered" evidence="1">
    <location>
        <begin position="17"/>
        <end position="40"/>
    </location>
</feature>
<dbReference type="OrthoDB" id="2579248at2759"/>
<dbReference type="PANTHER" id="PTHR36848">
    <property type="entry name" value="DNA-BINDING PROTEIN (PUTATIVE SECRETED PROTEIN)-RELATED"/>
    <property type="match status" value="1"/>
</dbReference>
<evidence type="ECO:0000256" key="1">
    <source>
        <dbReference type="SAM" id="MobiDB-lite"/>
    </source>
</evidence>
<sequence length="1090" mass="123084">MMDCVSVPSFFSKALQGRSQPQDRNIASKTPNPLSYPKSSLRYDPQLFKNPSSEYRGCPFWAWNTKLDKGQLLRQIDYFAEMGLGGFHMHVRTGLDTEYMGTEFMDMIRACVDYAETKKMLACLYDDDRWPSGAAGGKVIKKYPEHKGKHLLFTPHPYGTVPLGGGAPSSARASRSENGHLIASYNIELNTDGTLKSSRILKEDEPGDNIWYAYVESNPNSSWFNDQTYVDTLSEDAMARFIEITHEAYKDKCGDKFGTVIPCIFTDEPQFATKTRLTHPRANDDIFLPWTTDLPESFQREHHANIVELLPQVIWNLPDDKPSLSRYRYHDHVCERFVSAFIDQISRWCRKNNLYLDGHMMEEPTLYSQTTALGEAMRCYRNMDMPGIDLLVDGVEYNTAKQASSVSRQMGHRGTMCEIYGVTHWYFTFEGHKGCGDWQAALGITFRVHHLAWLSMAGEGKRDYPASINYQSPWYKEYGYVEDHFARVGVAMTRGKAVTRVGVIHPIESYWLCFGPDQSGDEAGSRDRAFSDLTNWLLHGLIDFDFISESLLPTQVSKNQAGKKLRVGFCEYDVIIVPNLRTIRSSTLKVLQAFSKAGGHVIIAGSSPELIDAIVPSQKPTIKHSNNVFWSQQNILCALNEYRDLRVTGEASSPVENLLYQMREDGGERFVFICNTDRNSPVTTKIELKGHWDTFIMDTFNGEESPVPSHVESSWTQLQYKFEGCASLLMRLIPRTSHSNKEVLPLVKTSEKTPLLESKVTLAGVELSEPNVLMLDYASYKLDSDEYWSDSTEVLKIDNIIRDRLRLPRKGAAFRQPWSVPASERAPKTHVTMRFLIRSGCDINSPTRIALEDAKTMEISINDTKLNFQGVDGWWVDEDIQTLRIPANTIKEGTNTLTISFPFGILTNIERLYLLGEFSIGTKHGKYYLEPPRSISWGDVTKQGLPFYAGNLTYICNVSLPPASLDTTVYLSVPEFSSPVLVVASADTDQKLGRIAFQPRMLDITSLGPGTHKIAITAFGNRYNSFGHIHLPDGITNGCSPDSWRTAGNWWTDNYNVKPVGILECPSLKAEINSVDAIDEGDEEEWEILE</sequence>
<protein>
    <submittedName>
        <fullName evidence="2">1b771f09-ea17-4b17-98dd-b2379d30fe48</fullName>
    </submittedName>
</protein>
<gene>
    <name evidence="2" type="ORF">SCLTRI_LOCUS8070</name>
</gene>
<organism evidence="2 3">
    <name type="scientific">Sclerotinia trifoliorum</name>
    <dbReference type="NCBI Taxonomy" id="28548"/>
    <lineage>
        <taxon>Eukaryota</taxon>
        <taxon>Fungi</taxon>
        <taxon>Dikarya</taxon>
        <taxon>Ascomycota</taxon>
        <taxon>Pezizomycotina</taxon>
        <taxon>Leotiomycetes</taxon>
        <taxon>Helotiales</taxon>
        <taxon>Sclerotiniaceae</taxon>
        <taxon>Sclerotinia</taxon>
    </lineage>
</organism>
<dbReference type="CDD" id="cd03143">
    <property type="entry name" value="A4_beta-galactosidase_middle_domain"/>
    <property type="match status" value="1"/>
</dbReference>
<dbReference type="Proteomes" id="UP000624404">
    <property type="component" value="Unassembled WGS sequence"/>
</dbReference>
<name>A0A8H2W1F7_9HELO</name>
<dbReference type="InterPro" id="IPR029062">
    <property type="entry name" value="Class_I_gatase-like"/>
</dbReference>